<accession>A0A1I6G2C2</accession>
<evidence type="ECO:0000256" key="4">
    <source>
        <dbReference type="ARBA" id="ARBA00022960"/>
    </source>
</evidence>
<keyword evidence="3" id="KW-0808">Transferase</keyword>
<dbReference type="Proteomes" id="UP000199658">
    <property type="component" value="Unassembled WGS sequence"/>
</dbReference>
<evidence type="ECO:0000256" key="3">
    <source>
        <dbReference type="ARBA" id="ARBA00022679"/>
    </source>
</evidence>
<name>A0A1I6G2C2_9RHOB</name>
<dbReference type="EMBL" id="FOYO01000001">
    <property type="protein sequence ID" value="SFR36334.1"/>
    <property type="molecule type" value="Genomic_DNA"/>
</dbReference>
<dbReference type="Gene3D" id="2.40.440.10">
    <property type="entry name" value="L,D-transpeptidase catalytic domain-like"/>
    <property type="match status" value="1"/>
</dbReference>
<reference evidence="10" key="1">
    <citation type="submission" date="2016-10" db="EMBL/GenBank/DDBJ databases">
        <authorList>
            <person name="Varghese N."/>
            <person name="Submissions S."/>
        </authorList>
    </citation>
    <scope>NUCLEOTIDE SEQUENCE [LARGE SCALE GENOMIC DNA]</scope>
    <source>
        <strain evidence="10">DSM 26921</strain>
    </source>
</reference>
<dbReference type="GO" id="GO:0008360">
    <property type="term" value="P:regulation of cell shape"/>
    <property type="evidence" value="ECO:0007669"/>
    <property type="project" value="UniProtKB-UniRule"/>
</dbReference>
<evidence type="ECO:0000259" key="8">
    <source>
        <dbReference type="PROSITE" id="PS52029"/>
    </source>
</evidence>
<keyword evidence="6 7" id="KW-0961">Cell wall biogenesis/degradation</keyword>
<evidence type="ECO:0000256" key="7">
    <source>
        <dbReference type="PROSITE-ProRule" id="PRU01373"/>
    </source>
</evidence>
<evidence type="ECO:0000313" key="10">
    <source>
        <dbReference type="Proteomes" id="UP000199658"/>
    </source>
</evidence>
<dbReference type="Pfam" id="PF03734">
    <property type="entry name" value="YkuD"/>
    <property type="match status" value="1"/>
</dbReference>
<dbReference type="GO" id="GO:0016740">
    <property type="term" value="F:transferase activity"/>
    <property type="evidence" value="ECO:0007669"/>
    <property type="project" value="UniProtKB-KW"/>
</dbReference>
<evidence type="ECO:0000256" key="5">
    <source>
        <dbReference type="ARBA" id="ARBA00022984"/>
    </source>
</evidence>
<sequence length="165" mass="18450">MTPSDLVVTRWGTRFLGQVIPCSIGKGGICANKREGDGATPVGTHRIVGMLYRPDRINQPAAWAKPIGPADLWSDDPNRPDYNHPVRAPYTGSHEALRRADRLYDLVLLTDWNYPNSISGNGSAIFIHRWRKPRHPTEGCVAYSAENLLWIARNVELGTRVIVRP</sequence>
<dbReference type="PANTHER" id="PTHR38589:SF1">
    <property type="entry name" value="BLR0621 PROTEIN"/>
    <property type="match status" value="1"/>
</dbReference>
<evidence type="ECO:0000256" key="2">
    <source>
        <dbReference type="ARBA" id="ARBA00005992"/>
    </source>
</evidence>
<dbReference type="OrthoDB" id="9804204at2"/>
<dbReference type="SUPFAM" id="SSF141523">
    <property type="entry name" value="L,D-transpeptidase catalytic domain-like"/>
    <property type="match status" value="1"/>
</dbReference>
<keyword evidence="5 7" id="KW-0573">Peptidoglycan synthesis</keyword>
<dbReference type="PANTHER" id="PTHR38589">
    <property type="entry name" value="BLR0621 PROTEIN"/>
    <property type="match status" value="1"/>
</dbReference>
<dbReference type="InterPro" id="IPR005490">
    <property type="entry name" value="LD_TPept_cat_dom"/>
</dbReference>
<comment type="pathway">
    <text evidence="1 7">Cell wall biogenesis; peptidoglycan biosynthesis.</text>
</comment>
<dbReference type="InterPro" id="IPR038063">
    <property type="entry name" value="Transpep_catalytic_dom"/>
</dbReference>
<dbReference type="AlphaFoldDB" id="A0A1I6G2C2"/>
<proteinExistence type="inferred from homology"/>
<gene>
    <name evidence="9" type="ORF">SAMN04488002_0777</name>
</gene>
<dbReference type="RefSeq" id="WP_090212740.1">
    <property type="nucleotide sequence ID" value="NZ_FOYO01000001.1"/>
</dbReference>
<dbReference type="CDD" id="cd16913">
    <property type="entry name" value="YkuD_like"/>
    <property type="match status" value="1"/>
</dbReference>
<feature type="domain" description="L,D-TPase catalytic" evidence="8">
    <location>
        <begin position="1"/>
        <end position="164"/>
    </location>
</feature>
<protein>
    <submittedName>
        <fullName evidence="9">L,D-peptidoglycan transpeptidase YkuD, ErfK/YbiS/YcfS/YnhG family</fullName>
    </submittedName>
</protein>
<keyword evidence="4 7" id="KW-0133">Cell shape</keyword>
<evidence type="ECO:0000256" key="6">
    <source>
        <dbReference type="ARBA" id="ARBA00023316"/>
    </source>
</evidence>
<dbReference type="UniPathway" id="UPA00219"/>
<evidence type="ECO:0000313" key="9">
    <source>
        <dbReference type="EMBL" id="SFR36334.1"/>
    </source>
</evidence>
<feature type="active site" description="Nucleophile" evidence="7">
    <location>
        <position position="140"/>
    </location>
</feature>
<dbReference type="PROSITE" id="PS52029">
    <property type="entry name" value="LD_TPASE"/>
    <property type="match status" value="1"/>
</dbReference>
<comment type="similarity">
    <text evidence="2">Belongs to the YkuD family.</text>
</comment>
<dbReference type="GO" id="GO:0071555">
    <property type="term" value="P:cell wall organization"/>
    <property type="evidence" value="ECO:0007669"/>
    <property type="project" value="UniProtKB-UniRule"/>
</dbReference>
<feature type="active site" description="Proton donor/acceptor" evidence="7">
    <location>
        <position position="128"/>
    </location>
</feature>
<organism evidence="9 10">
    <name type="scientific">Litoreibacter janthinus</name>
    <dbReference type="NCBI Taxonomy" id="670154"/>
    <lineage>
        <taxon>Bacteria</taxon>
        <taxon>Pseudomonadati</taxon>
        <taxon>Pseudomonadota</taxon>
        <taxon>Alphaproteobacteria</taxon>
        <taxon>Rhodobacterales</taxon>
        <taxon>Roseobacteraceae</taxon>
        <taxon>Litoreibacter</taxon>
    </lineage>
</organism>
<dbReference type="STRING" id="670154.SAMN04488002_0777"/>
<evidence type="ECO:0000256" key="1">
    <source>
        <dbReference type="ARBA" id="ARBA00004752"/>
    </source>
</evidence>
<dbReference type="GO" id="GO:0009252">
    <property type="term" value="P:peptidoglycan biosynthetic process"/>
    <property type="evidence" value="ECO:0007669"/>
    <property type="project" value="UniProtKB-UniPathway"/>
</dbReference>
<keyword evidence="10" id="KW-1185">Reference proteome</keyword>
<dbReference type="GO" id="GO:0004180">
    <property type="term" value="F:carboxypeptidase activity"/>
    <property type="evidence" value="ECO:0007669"/>
    <property type="project" value="UniProtKB-ARBA"/>
</dbReference>